<name>F0XPZ5_GROCL</name>
<dbReference type="eggNOG" id="ENOG502T64N">
    <property type="taxonomic scope" value="Eukaryota"/>
</dbReference>
<feature type="compositionally biased region" description="Basic and acidic residues" evidence="9">
    <location>
        <begin position="311"/>
        <end position="335"/>
    </location>
</feature>
<keyword evidence="4" id="KW-0963">Cytoplasm</keyword>
<dbReference type="GeneID" id="25980622"/>
<keyword evidence="7" id="KW-0804">Transcription</keyword>
<feature type="region of interest" description="Disordered" evidence="9">
    <location>
        <begin position="47"/>
        <end position="95"/>
    </location>
</feature>
<keyword evidence="8" id="KW-0539">Nucleus</keyword>
<gene>
    <name evidence="10" type="ORF">CMQ_7113</name>
</gene>
<feature type="compositionally biased region" description="Basic and acidic residues" evidence="9">
    <location>
        <begin position="157"/>
        <end position="169"/>
    </location>
</feature>
<feature type="compositionally biased region" description="Polar residues" evidence="9">
    <location>
        <begin position="204"/>
        <end position="222"/>
    </location>
</feature>
<comment type="subcellular location">
    <subcellularLocation>
        <location evidence="2">Cytoplasm</location>
    </subcellularLocation>
    <subcellularLocation>
        <location evidence="1">Nucleus</location>
    </subcellularLocation>
</comment>
<evidence type="ECO:0000313" key="10">
    <source>
        <dbReference type="EMBL" id="EFX00111.1"/>
    </source>
</evidence>
<dbReference type="Proteomes" id="UP000007796">
    <property type="component" value="Unassembled WGS sequence"/>
</dbReference>
<dbReference type="RefSeq" id="XP_014169593.1">
    <property type="nucleotide sequence ID" value="XM_014314118.1"/>
</dbReference>
<comment type="similarity">
    <text evidence="3">Belongs to the WHI5/NRM1 family.</text>
</comment>
<protein>
    <submittedName>
        <fullName evidence="10">Nrm2</fullName>
    </submittedName>
</protein>
<feature type="compositionally biased region" description="Polar residues" evidence="9">
    <location>
        <begin position="336"/>
        <end position="345"/>
    </location>
</feature>
<evidence type="ECO:0000256" key="6">
    <source>
        <dbReference type="ARBA" id="ARBA00023015"/>
    </source>
</evidence>
<proteinExistence type="inferred from homology"/>
<dbReference type="Pfam" id="PF08528">
    <property type="entry name" value="Whi5"/>
    <property type="match status" value="1"/>
</dbReference>
<keyword evidence="6" id="KW-0805">Transcription regulation</keyword>
<evidence type="ECO:0000256" key="1">
    <source>
        <dbReference type="ARBA" id="ARBA00004123"/>
    </source>
</evidence>
<evidence type="ECO:0000256" key="4">
    <source>
        <dbReference type="ARBA" id="ARBA00022490"/>
    </source>
</evidence>
<dbReference type="OrthoDB" id="5345625at2759"/>
<feature type="region of interest" description="Disordered" evidence="9">
    <location>
        <begin position="1"/>
        <end position="31"/>
    </location>
</feature>
<keyword evidence="11" id="KW-1185">Reference proteome</keyword>
<dbReference type="GO" id="GO:0005634">
    <property type="term" value="C:nucleus"/>
    <property type="evidence" value="ECO:0007669"/>
    <property type="project" value="UniProtKB-SubCell"/>
</dbReference>
<dbReference type="EMBL" id="GL629801">
    <property type="protein sequence ID" value="EFX00111.1"/>
    <property type="molecule type" value="Genomic_DNA"/>
</dbReference>
<evidence type="ECO:0000256" key="9">
    <source>
        <dbReference type="SAM" id="MobiDB-lite"/>
    </source>
</evidence>
<feature type="region of interest" description="Disordered" evidence="9">
    <location>
        <begin position="204"/>
        <end position="256"/>
    </location>
</feature>
<evidence type="ECO:0000256" key="3">
    <source>
        <dbReference type="ARBA" id="ARBA00006922"/>
    </source>
</evidence>
<dbReference type="InParanoid" id="F0XPZ5"/>
<keyword evidence="5" id="KW-0678">Repressor</keyword>
<evidence type="ECO:0000256" key="5">
    <source>
        <dbReference type="ARBA" id="ARBA00022491"/>
    </source>
</evidence>
<feature type="region of interest" description="Disordered" evidence="9">
    <location>
        <begin position="150"/>
        <end position="169"/>
    </location>
</feature>
<dbReference type="AlphaFoldDB" id="F0XPZ5"/>
<accession>F0XPZ5</accession>
<feature type="region of interest" description="Disordered" evidence="9">
    <location>
        <begin position="298"/>
        <end position="387"/>
    </location>
</feature>
<evidence type="ECO:0000256" key="8">
    <source>
        <dbReference type="ARBA" id="ARBA00023242"/>
    </source>
</evidence>
<evidence type="ECO:0000256" key="7">
    <source>
        <dbReference type="ARBA" id="ARBA00023163"/>
    </source>
</evidence>
<dbReference type="HOGENOM" id="CLU_713818_0_0_1"/>
<evidence type="ECO:0000256" key="2">
    <source>
        <dbReference type="ARBA" id="ARBA00004496"/>
    </source>
</evidence>
<dbReference type="GO" id="GO:0005737">
    <property type="term" value="C:cytoplasm"/>
    <property type="evidence" value="ECO:0007669"/>
    <property type="project" value="UniProtKB-SubCell"/>
</dbReference>
<sequence>MASPVKRRALAPLDANTTVSSPLPAKNGLVGSKPLLRGVEAAPGLSMQSVCEAPRTHTSAPAPEQPSSTAQKRSLPPDDPEDKDRPTTSTPKKVCLDVHVPAGDACSVGSVSEPASANRRHCSMSPCPSSVFDNSGIIEISQTTNVTEPNVQATRATEPHTPTREQSRRRAEILKLRLGLASYKLRTGQVSVPLDQLRIMQPTSQLARSQSFNSLNSNSRAQSRPRILLPMSPKPKQATRRSNEQPQSQLPRRQWTAWDRSRGLARGMGAVAAYSDSSSDDDGFFDDHHRGAKRMNLAAAPLLRNQTGSHNEFDRIDRIEDSDGQREREDKDNNRYNDTNTSNKSKVGVDEDVHRKINGSLPSLPQPIQPRGVLSGGASGGLLSISS</sequence>
<reference evidence="10 11" key="1">
    <citation type="journal article" date="2011" name="Proc. Natl. Acad. Sci. U.S.A.">
        <title>Genome and transcriptome analyses of the mountain pine beetle-fungal symbiont Grosmannia clavigera, a lodgepole pine pathogen.</title>
        <authorList>
            <person name="DiGuistini S."/>
            <person name="Wang Y."/>
            <person name="Liao N.Y."/>
            <person name="Taylor G."/>
            <person name="Tanguay P."/>
            <person name="Feau N."/>
            <person name="Henrissat B."/>
            <person name="Chan S.K."/>
            <person name="Hesse-Orce U."/>
            <person name="Alamouti S.M."/>
            <person name="Tsui C.K.M."/>
            <person name="Docking R.T."/>
            <person name="Levasseur A."/>
            <person name="Haridas S."/>
            <person name="Robertson G."/>
            <person name="Birol I."/>
            <person name="Holt R.A."/>
            <person name="Marra M.A."/>
            <person name="Hamelin R.C."/>
            <person name="Hirst M."/>
            <person name="Jones S.J.M."/>
            <person name="Bohlmann J."/>
            <person name="Breuil C."/>
        </authorList>
    </citation>
    <scope>NUCLEOTIDE SEQUENCE [LARGE SCALE GENOMIC DNA]</scope>
    <source>
        <strain evidence="11">kw1407 / UAMH 11150</strain>
    </source>
</reference>
<organism evidence="11">
    <name type="scientific">Grosmannia clavigera (strain kw1407 / UAMH 11150)</name>
    <name type="common">Blue stain fungus</name>
    <name type="synonym">Graphiocladiella clavigera</name>
    <dbReference type="NCBI Taxonomy" id="655863"/>
    <lineage>
        <taxon>Eukaryota</taxon>
        <taxon>Fungi</taxon>
        <taxon>Dikarya</taxon>
        <taxon>Ascomycota</taxon>
        <taxon>Pezizomycotina</taxon>
        <taxon>Sordariomycetes</taxon>
        <taxon>Sordariomycetidae</taxon>
        <taxon>Ophiostomatales</taxon>
        <taxon>Ophiostomataceae</taxon>
        <taxon>Leptographium</taxon>
    </lineage>
</organism>
<dbReference type="InterPro" id="IPR013734">
    <property type="entry name" value="TF_Nrm1/Whi5"/>
</dbReference>
<evidence type="ECO:0000313" key="11">
    <source>
        <dbReference type="Proteomes" id="UP000007796"/>
    </source>
</evidence>